<dbReference type="InterPro" id="IPR011006">
    <property type="entry name" value="CheY-like_superfamily"/>
</dbReference>
<dbReference type="GO" id="GO:0032993">
    <property type="term" value="C:protein-DNA complex"/>
    <property type="evidence" value="ECO:0007669"/>
    <property type="project" value="TreeGrafter"/>
</dbReference>
<dbReference type="AlphaFoldDB" id="A0A7W6Q4K1"/>
<protein>
    <submittedName>
        <fullName evidence="8">CheY-like chemotaxis protein</fullName>
    </submittedName>
</protein>
<comment type="caution">
    <text evidence="8">The sequence shown here is derived from an EMBL/GenBank/DDBJ whole genome shotgun (WGS) entry which is preliminary data.</text>
</comment>
<feature type="domain" description="Response regulatory" evidence="7">
    <location>
        <begin position="2"/>
        <end position="122"/>
    </location>
</feature>
<sequence length="329" mass="36290">MRILAVDDDPIILELLTQFVSIIGEHELMTAQSGPEALDLVHAPDTGTFDCFLFDIQMPHMDGIQLTGAIRETTRYADTPILMLTAMSDRRYIDAAFTAGATDYVTKPFEIPELKARLALVEGLVQARKSRTRKIFATQGLSAGQHSEDVAHTIGLHEPISVYDVDKVIDYTAMQNYVAQLARGALFGSSTFAFTIRKIEEHHAAMSAFEFASLISDVSEVISDTLAEYEFLMAYAGNGTFVCVTESGWRPNMSNLMDAVNLSLSRTELYDNAGQQLYVRVSAGEAVRLIWKSESSVMEAVGVAHASAEAASVRHERAMNDLWITEHRA</sequence>
<dbReference type="InterPro" id="IPR039420">
    <property type="entry name" value="WalR-like"/>
</dbReference>
<keyword evidence="4" id="KW-0238">DNA-binding</keyword>
<dbReference type="SMART" id="SM00448">
    <property type="entry name" value="REC"/>
    <property type="match status" value="1"/>
</dbReference>
<dbReference type="RefSeq" id="WP_025056143.1">
    <property type="nucleotide sequence ID" value="NZ_JACIFU010000003.1"/>
</dbReference>
<dbReference type="PANTHER" id="PTHR48111:SF1">
    <property type="entry name" value="TWO-COMPONENT RESPONSE REGULATOR ORR33"/>
    <property type="match status" value="1"/>
</dbReference>
<reference evidence="8 9" key="1">
    <citation type="submission" date="2020-08" db="EMBL/GenBank/DDBJ databases">
        <title>Genomic Encyclopedia of Type Strains, Phase IV (KMG-IV): sequencing the most valuable type-strain genomes for metagenomic binning, comparative biology and taxonomic classification.</title>
        <authorList>
            <person name="Goeker M."/>
        </authorList>
    </citation>
    <scope>NUCLEOTIDE SEQUENCE [LARGE SCALE GENOMIC DNA]</scope>
    <source>
        <strain evidence="8 9">DSM 101015</strain>
    </source>
</reference>
<evidence type="ECO:0000256" key="2">
    <source>
        <dbReference type="ARBA" id="ARBA00023012"/>
    </source>
</evidence>
<evidence type="ECO:0000256" key="4">
    <source>
        <dbReference type="ARBA" id="ARBA00023125"/>
    </source>
</evidence>
<dbReference type="Proteomes" id="UP000565745">
    <property type="component" value="Unassembled WGS sequence"/>
</dbReference>
<dbReference type="Gene3D" id="3.40.50.2300">
    <property type="match status" value="1"/>
</dbReference>
<keyword evidence="9" id="KW-1185">Reference proteome</keyword>
<name>A0A7W6Q4K1_9RHOB</name>
<evidence type="ECO:0000256" key="1">
    <source>
        <dbReference type="ARBA" id="ARBA00022553"/>
    </source>
</evidence>
<dbReference type="GO" id="GO:0006355">
    <property type="term" value="P:regulation of DNA-templated transcription"/>
    <property type="evidence" value="ECO:0007669"/>
    <property type="project" value="TreeGrafter"/>
</dbReference>
<dbReference type="PROSITE" id="PS50110">
    <property type="entry name" value="RESPONSE_REGULATORY"/>
    <property type="match status" value="1"/>
</dbReference>
<dbReference type="GO" id="GO:0005829">
    <property type="term" value="C:cytosol"/>
    <property type="evidence" value="ECO:0007669"/>
    <property type="project" value="TreeGrafter"/>
</dbReference>
<dbReference type="GO" id="GO:0000976">
    <property type="term" value="F:transcription cis-regulatory region binding"/>
    <property type="evidence" value="ECO:0007669"/>
    <property type="project" value="TreeGrafter"/>
</dbReference>
<dbReference type="SUPFAM" id="SSF52172">
    <property type="entry name" value="CheY-like"/>
    <property type="match status" value="1"/>
</dbReference>
<dbReference type="Pfam" id="PF00072">
    <property type="entry name" value="Response_reg"/>
    <property type="match status" value="1"/>
</dbReference>
<accession>A0A7W6Q4K1</accession>
<evidence type="ECO:0000313" key="8">
    <source>
        <dbReference type="EMBL" id="MBB4174743.1"/>
    </source>
</evidence>
<dbReference type="OrthoDB" id="7326651at2"/>
<evidence type="ECO:0000313" key="9">
    <source>
        <dbReference type="Proteomes" id="UP000565745"/>
    </source>
</evidence>
<dbReference type="PANTHER" id="PTHR48111">
    <property type="entry name" value="REGULATOR OF RPOS"/>
    <property type="match status" value="1"/>
</dbReference>
<dbReference type="InterPro" id="IPR001789">
    <property type="entry name" value="Sig_transdc_resp-reg_receiver"/>
</dbReference>
<keyword evidence="1 6" id="KW-0597">Phosphoprotein</keyword>
<proteinExistence type="predicted"/>
<evidence type="ECO:0000256" key="6">
    <source>
        <dbReference type="PROSITE-ProRule" id="PRU00169"/>
    </source>
</evidence>
<keyword evidence="3" id="KW-0805">Transcription regulation</keyword>
<organism evidence="8 9">
    <name type="scientific">Sulfitobacter noctilucicola</name>
    <dbReference type="NCBI Taxonomy" id="1342301"/>
    <lineage>
        <taxon>Bacteria</taxon>
        <taxon>Pseudomonadati</taxon>
        <taxon>Pseudomonadota</taxon>
        <taxon>Alphaproteobacteria</taxon>
        <taxon>Rhodobacterales</taxon>
        <taxon>Roseobacteraceae</taxon>
        <taxon>Sulfitobacter</taxon>
    </lineage>
</organism>
<gene>
    <name evidence="8" type="ORF">GGR93_002531</name>
</gene>
<keyword evidence="2" id="KW-0902">Two-component regulatory system</keyword>
<evidence type="ECO:0000256" key="5">
    <source>
        <dbReference type="ARBA" id="ARBA00023163"/>
    </source>
</evidence>
<dbReference type="EMBL" id="JACIFU010000003">
    <property type="protein sequence ID" value="MBB4174743.1"/>
    <property type="molecule type" value="Genomic_DNA"/>
</dbReference>
<dbReference type="GO" id="GO:0000156">
    <property type="term" value="F:phosphorelay response regulator activity"/>
    <property type="evidence" value="ECO:0007669"/>
    <property type="project" value="TreeGrafter"/>
</dbReference>
<evidence type="ECO:0000256" key="3">
    <source>
        <dbReference type="ARBA" id="ARBA00023015"/>
    </source>
</evidence>
<feature type="modified residue" description="4-aspartylphosphate" evidence="6">
    <location>
        <position position="55"/>
    </location>
</feature>
<evidence type="ECO:0000259" key="7">
    <source>
        <dbReference type="PROSITE" id="PS50110"/>
    </source>
</evidence>
<keyword evidence="5" id="KW-0804">Transcription</keyword>